<dbReference type="EMBL" id="JBICBM010000044">
    <property type="protein sequence ID" value="MFF9887898.1"/>
    <property type="molecule type" value="Genomic_DNA"/>
</dbReference>
<feature type="compositionally biased region" description="Polar residues" evidence="1">
    <location>
        <begin position="217"/>
        <end position="228"/>
    </location>
</feature>
<dbReference type="Proteomes" id="UP001603418">
    <property type="component" value="Unassembled WGS sequence"/>
</dbReference>
<gene>
    <name evidence="3" type="ORF">ACF1HC_41110</name>
</gene>
<feature type="region of interest" description="Disordered" evidence="1">
    <location>
        <begin position="209"/>
        <end position="258"/>
    </location>
</feature>
<feature type="domain" description="DUF4145" evidence="2">
    <location>
        <begin position="96"/>
        <end position="183"/>
    </location>
</feature>
<dbReference type="InterPro" id="IPR025285">
    <property type="entry name" value="DUF4145"/>
</dbReference>
<protein>
    <submittedName>
        <fullName evidence="3">DUF4145 domain-containing protein</fullName>
    </submittedName>
</protein>
<evidence type="ECO:0000259" key="2">
    <source>
        <dbReference type="Pfam" id="PF13643"/>
    </source>
</evidence>
<dbReference type="Pfam" id="PF13643">
    <property type="entry name" value="DUF4145"/>
    <property type="match status" value="1"/>
</dbReference>
<evidence type="ECO:0000313" key="3">
    <source>
        <dbReference type="EMBL" id="MFF9887898.1"/>
    </source>
</evidence>
<evidence type="ECO:0000313" key="4">
    <source>
        <dbReference type="Proteomes" id="UP001603418"/>
    </source>
</evidence>
<accession>A0ABW6Z9R2</accession>
<keyword evidence="4" id="KW-1185">Reference proteome</keyword>
<dbReference type="RefSeq" id="WP_078637876.1">
    <property type="nucleotide sequence ID" value="NZ_JBFACJ010000060.1"/>
</dbReference>
<reference evidence="3 4" key="1">
    <citation type="submission" date="2024-10" db="EMBL/GenBank/DDBJ databases">
        <title>The Natural Products Discovery Center: Release of the First 8490 Sequenced Strains for Exploring Actinobacteria Biosynthetic Diversity.</title>
        <authorList>
            <person name="Kalkreuter E."/>
            <person name="Kautsar S.A."/>
            <person name="Yang D."/>
            <person name="Bader C.D."/>
            <person name="Teijaro C.N."/>
            <person name="Fluegel L."/>
            <person name="Davis C.M."/>
            <person name="Simpson J.R."/>
            <person name="Lauterbach L."/>
            <person name="Steele A.D."/>
            <person name="Gui C."/>
            <person name="Meng S."/>
            <person name="Li G."/>
            <person name="Viehrig K."/>
            <person name="Ye F."/>
            <person name="Su P."/>
            <person name="Kiefer A.F."/>
            <person name="Nichols A."/>
            <person name="Cepeda A.J."/>
            <person name="Yan W."/>
            <person name="Fan B."/>
            <person name="Jiang Y."/>
            <person name="Adhikari A."/>
            <person name="Zheng C.-J."/>
            <person name="Schuster L."/>
            <person name="Cowan T.M."/>
            <person name="Smanski M.J."/>
            <person name="Chevrette M.G."/>
            <person name="De Carvalho L.P.S."/>
            <person name="Shen B."/>
        </authorList>
    </citation>
    <scope>NUCLEOTIDE SEQUENCE [LARGE SCALE GENOMIC DNA]</scope>
    <source>
        <strain evidence="3 4">NPDC013366</strain>
    </source>
</reference>
<sequence>MTLELPHPTAPVVVHCPECDKPVIASAAGRVLEPDTDVWGPGDLVTLAQCTGCGRALVVTQSDGLEGRWSDPVRVYPPTGDQLSFSVPSKLRDECEEARRCFTSKAFTATAVMVRRVLEGLCLDQGATAKPLMNALKQLAADGKLDGRLLEWAQELRGLGNHGAHHTGVPVQRQDAYDALLLTEAILTYVYALPTQFEAFRRRRAAEPPLLPPLTSIPGQQAPPTTATIPGDGPAPASQAHQTERGAAGTHRESGQIR</sequence>
<name>A0ABW6Z9R2_9ACTN</name>
<comment type="caution">
    <text evidence="3">The sequence shown here is derived from an EMBL/GenBank/DDBJ whole genome shotgun (WGS) entry which is preliminary data.</text>
</comment>
<proteinExistence type="predicted"/>
<evidence type="ECO:0000256" key="1">
    <source>
        <dbReference type="SAM" id="MobiDB-lite"/>
    </source>
</evidence>
<organism evidence="3 4">
    <name type="scientific">Streptomyces eurythermus</name>
    <dbReference type="NCBI Taxonomy" id="42237"/>
    <lineage>
        <taxon>Bacteria</taxon>
        <taxon>Bacillati</taxon>
        <taxon>Actinomycetota</taxon>
        <taxon>Actinomycetes</taxon>
        <taxon>Kitasatosporales</taxon>
        <taxon>Streptomycetaceae</taxon>
        <taxon>Streptomyces</taxon>
    </lineage>
</organism>